<feature type="transmembrane region" description="Helical" evidence="1">
    <location>
        <begin position="81"/>
        <end position="99"/>
    </location>
</feature>
<keyword evidence="1" id="KW-0472">Membrane</keyword>
<proteinExistence type="predicted"/>
<feature type="transmembrane region" description="Helical" evidence="1">
    <location>
        <begin position="139"/>
        <end position="158"/>
    </location>
</feature>
<accession>A0A6C2UK30</accession>
<keyword evidence="1" id="KW-1133">Transmembrane helix</keyword>
<reference evidence="2 3" key="1">
    <citation type="submission" date="2019-04" db="EMBL/GenBank/DDBJ databases">
        <authorList>
            <person name="Van Vliet M D."/>
        </authorList>
    </citation>
    <scope>NUCLEOTIDE SEQUENCE [LARGE SCALE GENOMIC DNA]</scope>
    <source>
        <strain evidence="2 3">F21</strain>
    </source>
</reference>
<feature type="transmembrane region" description="Helical" evidence="1">
    <location>
        <begin position="105"/>
        <end position="127"/>
    </location>
</feature>
<evidence type="ECO:0000256" key="1">
    <source>
        <dbReference type="SAM" id="Phobius"/>
    </source>
</evidence>
<gene>
    <name evidence="2" type="ORF">SCARR_02650</name>
</gene>
<keyword evidence="1" id="KW-0812">Transmembrane</keyword>
<organism evidence="2 3">
    <name type="scientific">Pontiella sulfatireligans</name>
    <dbReference type="NCBI Taxonomy" id="2750658"/>
    <lineage>
        <taxon>Bacteria</taxon>
        <taxon>Pseudomonadati</taxon>
        <taxon>Kiritimatiellota</taxon>
        <taxon>Kiritimatiellia</taxon>
        <taxon>Kiritimatiellales</taxon>
        <taxon>Pontiellaceae</taxon>
        <taxon>Pontiella</taxon>
    </lineage>
</organism>
<dbReference type="Proteomes" id="UP000346198">
    <property type="component" value="Unassembled WGS sequence"/>
</dbReference>
<sequence length="188" mass="21329">MIKRLKSIIAGLGVFVTNTAFRTVTLEKAAGLILVLSQKTLGRKRKRNNVKANKRSQLIGRSAPKRCFETFCTNKMKRKTTWIIAQIVTFCLFFVLLGVSAKFSLAILFGIYLFYPITWASICSLVERRAFPINWKRNSIIRILSVVIVHGAITFFILENMPTYQEPVFIVPSTETEKQAEPPLSPSE</sequence>
<evidence type="ECO:0000313" key="2">
    <source>
        <dbReference type="EMBL" id="VGO20585.1"/>
    </source>
</evidence>
<name>A0A6C2UK30_9BACT</name>
<evidence type="ECO:0000313" key="3">
    <source>
        <dbReference type="Proteomes" id="UP000346198"/>
    </source>
</evidence>
<keyword evidence="3" id="KW-1185">Reference proteome</keyword>
<protein>
    <submittedName>
        <fullName evidence="2">Uncharacterized protein</fullName>
    </submittedName>
</protein>
<dbReference type="AlphaFoldDB" id="A0A6C2UK30"/>
<dbReference type="EMBL" id="CAAHFH010000001">
    <property type="protein sequence ID" value="VGO20585.1"/>
    <property type="molecule type" value="Genomic_DNA"/>
</dbReference>